<dbReference type="FunFam" id="1.10.150.80:FF:000001">
    <property type="entry name" value="Putative exosome component 10"/>
    <property type="match status" value="1"/>
</dbReference>
<reference evidence="8 9" key="1">
    <citation type="submission" date="2024-09" db="EMBL/GenBank/DDBJ databases">
        <title>Chromosome-scale assembly of Riccia fluitans.</title>
        <authorList>
            <person name="Paukszto L."/>
            <person name="Sawicki J."/>
            <person name="Karawczyk K."/>
            <person name="Piernik-Szablinska J."/>
            <person name="Szczecinska M."/>
            <person name="Mazdziarz M."/>
        </authorList>
    </citation>
    <scope>NUCLEOTIDE SEQUENCE [LARGE SCALE GENOMIC DNA]</scope>
    <source>
        <strain evidence="8">Rf_01</strain>
        <tissue evidence="8">Aerial parts of the thallus</tissue>
    </source>
</reference>
<evidence type="ECO:0000256" key="6">
    <source>
        <dbReference type="SAM" id="MobiDB-lite"/>
    </source>
</evidence>
<dbReference type="Proteomes" id="UP001605036">
    <property type="component" value="Unassembled WGS sequence"/>
</dbReference>
<dbReference type="EMBL" id="JBHFFA010000007">
    <property type="protein sequence ID" value="KAL2612346.1"/>
    <property type="molecule type" value="Genomic_DNA"/>
</dbReference>
<feature type="compositionally biased region" description="Gly residues" evidence="6">
    <location>
        <begin position="1008"/>
        <end position="1018"/>
    </location>
</feature>
<keyword evidence="9" id="KW-1185">Reference proteome</keyword>
<feature type="compositionally biased region" description="Basic residues" evidence="6">
    <location>
        <begin position="998"/>
        <end position="1007"/>
    </location>
</feature>
<protein>
    <recommendedName>
        <fullName evidence="7">HRDC domain-containing protein</fullName>
    </recommendedName>
</protein>
<comment type="subcellular location">
    <subcellularLocation>
        <location evidence="1">Nucleus</location>
    </subcellularLocation>
</comment>
<organism evidence="8 9">
    <name type="scientific">Riccia fluitans</name>
    <dbReference type="NCBI Taxonomy" id="41844"/>
    <lineage>
        <taxon>Eukaryota</taxon>
        <taxon>Viridiplantae</taxon>
        <taxon>Streptophyta</taxon>
        <taxon>Embryophyta</taxon>
        <taxon>Marchantiophyta</taxon>
        <taxon>Marchantiopsida</taxon>
        <taxon>Marchantiidae</taxon>
        <taxon>Marchantiales</taxon>
        <taxon>Ricciaceae</taxon>
        <taxon>Riccia</taxon>
    </lineage>
</organism>
<evidence type="ECO:0000313" key="9">
    <source>
        <dbReference type="Proteomes" id="UP001605036"/>
    </source>
</evidence>
<evidence type="ECO:0000313" key="8">
    <source>
        <dbReference type="EMBL" id="KAL2612346.1"/>
    </source>
</evidence>
<dbReference type="CDD" id="cd06147">
    <property type="entry name" value="Rrp6p_like_exo"/>
    <property type="match status" value="1"/>
</dbReference>
<dbReference type="InterPro" id="IPR002121">
    <property type="entry name" value="HRDC_dom"/>
</dbReference>
<feature type="domain" description="HRDC" evidence="7">
    <location>
        <begin position="512"/>
        <end position="592"/>
    </location>
</feature>
<dbReference type="InterPro" id="IPR010997">
    <property type="entry name" value="HRDC-like_sf"/>
</dbReference>
<accession>A0ABD1XWN6</accession>
<dbReference type="InterPro" id="IPR036397">
    <property type="entry name" value="RNaseH_sf"/>
</dbReference>
<proteinExistence type="predicted"/>
<dbReference type="InterPro" id="IPR044876">
    <property type="entry name" value="HRDC_dom_sf"/>
</dbReference>
<dbReference type="InterPro" id="IPR002562">
    <property type="entry name" value="3'-5'_exonuclease_dom"/>
</dbReference>
<keyword evidence="3" id="KW-0378">Hydrolase</keyword>
<dbReference type="Gene3D" id="3.30.420.10">
    <property type="entry name" value="Ribonuclease H-like superfamily/Ribonuclease H"/>
    <property type="match status" value="1"/>
</dbReference>
<evidence type="ECO:0000256" key="5">
    <source>
        <dbReference type="ARBA" id="ARBA00023242"/>
    </source>
</evidence>
<dbReference type="InterPro" id="IPR045092">
    <property type="entry name" value="Rrp6-like"/>
</dbReference>
<evidence type="ECO:0000256" key="4">
    <source>
        <dbReference type="ARBA" id="ARBA00022839"/>
    </source>
</evidence>
<dbReference type="Pfam" id="PF01612">
    <property type="entry name" value="DNA_pol_A_exo1"/>
    <property type="match status" value="1"/>
</dbReference>
<gene>
    <name evidence="8" type="ORF">R1flu_024038</name>
</gene>
<keyword evidence="4" id="KW-0269">Exonuclease</keyword>
<dbReference type="GO" id="GO:0004527">
    <property type="term" value="F:exonuclease activity"/>
    <property type="evidence" value="ECO:0007669"/>
    <property type="project" value="UniProtKB-KW"/>
</dbReference>
<feature type="region of interest" description="Disordered" evidence="6">
    <location>
        <begin position="718"/>
        <end position="758"/>
    </location>
</feature>
<dbReference type="PANTHER" id="PTHR12124:SF47">
    <property type="entry name" value="EXOSOME COMPONENT 10"/>
    <property type="match status" value="1"/>
</dbReference>
<dbReference type="PROSITE" id="PS50967">
    <property type="entry name" value="HRDC"/>
    <property type="match status" value="1"/>
</dbReference>
<dbReference type="AlphaFoldDB" id="A0ABD1XWN6"/>
<dbReference type="PANTHER" id="PTHR12124">
    <property type="entry name" value="POLYMYOSITIS/SCLERODERMA AUTOANTIGEN-RELATED"/>
    <property type="match status" value="1"/>
</dbReference>
<evidence type="ECO:0000256" key="1">
    <source>
        <dbReference type="ARBA" id="ARBA00004123"/>
    </source>
</evidence>
<dbReference type="InterPro" id="IPR012337">
    <property type="entry name" value="RNaseH-like_sf"/>
</dbReference>
<keyword evidence="2" id="KW-0540">Nuclease</keyword>
<evidence type="ECO:0000256" key="3">
    <source>
        <dbReference type="ARBA" id="ARBA00022801"/>
    </source>
</evidence>
<evidence type="ECO:0000256" key="2">
    <source>
        <dbReference type="ARBA" id="ARBA00022722"/>
    </source>
</evidence>
<keyword evidence="5" id="KW-0539">Nucleus</keyword>
<evidence type="ECO:0000259" key="7">
    <source>
        <dbReference type="PROSITE" id="PS50967"/>
    </source>
</evidence>
<dbReference type="SMART" id="SM00341">
    <property type="entry name" value="HRDC"/>
    <property type="match status" value="1"/>
</dbReference>
<dbReference type="InterPro" id="IPR049559">
    <property type="entry name" value="Rrp6p-like_exo"/>
</dbReference>
<sequence>MEKVGAGEGKPQELLEVVNGALPKAVKQLELASGYLPADKDFHFYSNFKEFKSPVMEVRNRVVTALSQITSWKEFHPSSSSPTTLSQLTSWKEFHPSSAKSPSTSTPLSQITSWKEFHPSSSKPWPADSDDAYDMLVGIQDDLLEQVDACMDKSLAEKKENQQKKAELLTFQPSHAQVLTVPKDVRVARKGRNDAAVRSPVPFHVRNIPRPQDKFDIAVDNSNTPFLHPNRLEGSSRDQSAASGYDAVIDETDATMESSHPLKDELSQMSFVEPLPETIVATYPEALEQTPFTFVETLLSLRSMAEKLQSVSEIAVDLENHHYRSYQGFVCLMQVSTREEDFIVDTLALRSHIAACLSRIFSDTRIRKVMHGADRDVVWLQRDFGIYVCNMFDTGQAARILQLPSFGLAYLLENFCGVMADKRYQLADWRIRPLPAEMVKYAREDTHYLLYIHDLLKQQLQALGRLKEVAEEDPWMLVCRRSRDICLQLYTKELFTQSSFLNLHGLYEKQFRPDQISAVAKLYAWRDQVARREDESTGYVLPNHLLFQIATEMPEDVRQLQMIAKWPQTYVGRNAAIIINLLREAKENPWLTPLQPRFKPEFKDSRLQEVGEEQKIEVSSFVETGALVVFTAEDGDKVEGLEIDAFRQKDGDLSTGKGDVFADIAQRTASVVVSRKAGSMLFSSRISNTSTTTLKSVAPNPSTEPATSVTCLGTTQPDAVGSSCRDAVPRSKEVAPAEGGKSPSSTVGHQLSPDPEKPEIKTVYSEGLAGNETNSKSESVVCYAETREEDNGSSVGEVSTSTQLKDQIAINSVPEVKLKGRITGFGASLFGRSKKTSKEVHKPTAVPDQVQAMLKVQAIVSSIALPFRTTTSGDQASVDQLVCSSSVADEFRGTEVEDNFIPQTGNPGSLDVQDENGALGDKLLIEEGDENHRESEAQDAGERHRKWWPLSRAESMSTAVIGGSGDSRGKKLEKERDSGTNVDQEDHCFPPSISDTHRTHKRRKRKNGGGTVILGGAMGTQNPTDQKKKSKVDEANSGKVISLDACALNGSFNYAEARKRLGIQNVYIGKGDEQHGRSQIRKGKFMKNFSSSNKYQSLGFDALGKSKVDHKPEGIPNAPRRQVFSMTGNRTATFKD</sequence>
<feature type="compositionally biased region" description="Basic and acidic residues" evidence="6">
    <location>
        <begin position="967"/>
        <end position="988"/>
    </location>
</feature>
<dbReference type="Gene3D" id="1.10.150.80">
    <property type="entry name" value="HRDC domain"/>
    <property type="match status" value="1"/>
</dbReference>
<dbReference type="GO" id="GO:0005634">
    <property type="term" value="C:nucleus"/>
    <property type="evidence" value="ECO:0007669"/>
    <property type="project" value="UniProtKB-SubCell"/>
</dbReference>
<feature type="region of interest" description="Disordered" evidence="6">
    <location>
        <begin position="958"/>
        <end position="1035"/>
    </location>
</feature>
<dbReference type="SUPFAM" id="SSF53098">
    <property type="entry name" value="Ribonuclease H-like"/>
    <property type="match status" value="1"/>
</dbReference>
<feature type="compositionally biased region" description="Basic and acidic residues" evidence="6">
    <location>
        <begin position="1025"/>
        <end position="1035"/>
    </location>
</feature>
<dbReference type="Pfam" id="PF00570">
    <property type="entry name" value="HRDC"/>
    <property type="match status" value="1"/>
</dbReference>
<dbReference type="SUPFAM" id="SSF47819">
    <property type="entry name" value="HRDC-like"/>
    <property type="match status" value="1"/>
</dbReference>
<comment type="caution">
    <text evidence="8">The sequence shown here is derived from an EMBL/GenBank/DDBJ whole genome shotgun (WGS) entry which is preliminary data.</text>
</comment>
<name>A0ABD1XWN6_9MARC</name>
<dbReference type="SMART" id="SM00474">
    <property type="entry name" value="35EXOc"/>
    <property type="match status" value="1"/>
</dbReference>